<feature type="domain" description="Clr5" evidence="2">
    <location>
        <begin position="33"/>
        <end position="85"/>
    </location>
</feature>
<organism evidence="3 4">
    <name type="scientific">Exophiala dermatitidis</name>
    <name type="common">Black yeast-like fungus</name>
    <name type="synonym">Wangiella dermatitidis</name>
    <dbReference type="NCBI Taxonomy" id="5970"/>
    <lineage>
        <taxon>Eukaryota</taxon>
        <taxon>Fungi</taxon>
        <taxon>Dikarya</taxon>
        <taxon>Ascomycota</taxon>
        <taxon>Pezizomycotina</taxon>
        <taxon>Eurotiomycetes</taxon>
        <taxon>Chaetothyriomycetidae</taxon>
        <taxon>Chaetothyriales</taxon>
        <taxon>Herpotrichiellaceae</taxon>
        <taxon>Exophiala</taxon>
    </lineage>
</organism>
<dbReference type="PANTHER" id="PTHR38788:SF3">
    <property type="entry name" value="CLR5 DOMAIN-CONTAINING PROTEIN"/>
    <property type="match status" value="1"/>
</dbReference>
<evidence type="ECO:0000259" key="2">
    <source>
        <dbReference type="Pfam" id="PF14420"/>
    </source>
</evidence>
<dbReference type="Proteomes" id="UP001161757">
    <property type="component" value="Unassembled WGS sequence"/>
</dbReference>
<dbReference type="EMBL" id="JAJGCB010000008">
    <property type="protein sequence ID" value="KAJ8991341.1"/>
    <property type="molecule type" value="Genomic_DNA"/>
</dbReference>
<evidence type="ECO:0000313" key="4">
    <source>
        <dbReference type="Proteomes" id="UP001161757"/>
    </source>
</evidence>
<dbReference type="PANTHER" id="PTHR38788">
    <property type="entry name" value="CLR5 DOMAIN-CONTAINING PROTEIN"/>
    <property type="match status" value="1"/>
</dbReference>
<dbReference type="Pfam" id="PF14420">
    <property type="entry name" value="Clr5"/>
    <property type="match status" value="1"/>
</dbReference>
<evidence type="ECO:0000256" key="1">
    <source>
        <dbReference type="SAM" id="MobiDB-lite"/>
    </source>
</evidence>
<dbReference type="InterPro" id="IPR025676">
    <property type="entry name" value="Clr5_dom"/>
</dbReference>
<evidence type="ECO:0000313" key="3">
    <source>
        <dbReference type="EMBL" id="KAJ8991341.1"/>
    </source>
</evidence>
<reference evidence="3" key="1">
    <citation type="submission" date="2023-01" db="EMBL/GenBank/DDBJ databases">
        <title>Exophiala dermititidis isolated from Cystic Fibrosis Patient.</title>
        <authorList>
            <person name="Kurbessoian T."/>
            <person name="Crocker A."/>
            <person name="Murante D."/>
            <person name="Hogan D.A."/>
            <person name="Stajich J.E."/>
        </authorList>
    </citation>
    <scope>NUCLEOTIDE SEQUENCE</scope>
    <source>
        <strain evidence="3">Ex8</strain>
    </source>
</reference>
<dbReference type="Gene3D" id="1.25.40.10">
    <property type="entry name" value="Tetratricopeptide repeat domain"/>
    <property type="match status" value="1"/>
</dbReference>
<comment type="caution">
    <text evidence="3">The sequence shown here is derived from an EMBL/GenBank/DDBJ whole genome shotgun (WGS) entry which is preliminary data.</text>
</comment>
<proteinExistence type="predicted"/>
<gene>
    <name evidence="3" type="ORF">HRR80_004683</name>
</gene>
<dbReference type="InterPro" id="IPR011990">
    <property type="entry name" value="TPR-like_helical_dom_sf"/>
</dbReference>
<sequence>MPKFSKSCSPSNADRLQRKPNNNAAKRKRAPPAQEWERIRPLFQHYYEVEEKPLPKVREILSKYHDFDAEEHSFKRMREQWNMGKNFSDAQLEVAAEEAKRLSDLGHEPSEEVEVNGRKIPWDRVRRRFRREKKEEWHKYDCAFLRRSFDGKAPVQRVMFLDGSIESDVEHILMQISNYYPECLIPGRGAAASGTHGLIISKSGIDGVKATLNEGLTLLEYGRPGIGYAMIEQACDRFRDVLREAEVDLLPTLLSILCGARWRNYNKLYVYMVGYYWSMSQEVLGMKHPVTTILGIWSKAHHVRDASEPLYRKILNIIDKVHPTNLAPGVVYGLETEYLTDLSQRGDVWLARNLADAKWRQRQESLGATHPYTIMMLQMRSMLIVQERKRLVTEAEQMLLKILRLGEEQFRAEGKSWYYVYALQIGYRYYRDGRYAEAEACFKRSALWVATMLSKAGSFHLQIDRQLKSLLRLKEMGLFSPLPPGWNRILDEDGEGDEMEDLQEE</sequence>
<dbReference type="AlphaFoldDB" id="A0AAN6ETK1"/>
<feature type="region of interest" description="Disordered" evidence="1">
    <location>
        <begin position="1"/>
        <end position="33"/>
    </location>
</feature>
<name>A0AAN6ETK1_EXODE</name>
<protein>
    <recommendedName>
        <fullName evidence="2">Clr5 domain-containing protein</fullName>
    </recommendedName>
</protein>
<feature type="compositionally biased region" description="Polar residues" evidence="1">
    <location>
        <begin position="1"/>
        <end position="24"/>
    </location>
</feature>
<accession>A0AAN6ETK1</accession>